<dbReference type="CDD" id="cd20070">
    <property type="entry name" value="5TM_YidC_Alb3"/>
    <property type="match status" value="1"/>
</dbReference>
<dbReference type="Proteomes" id="UP000705867">
    <property type="component" value="Unassembled WGS sequence"/>
</dbReference>
<feature type="transmembrane region" description="Helical" evidence="13">
    <location>
        <begin position="405"/>
        <end position="426"/>
    </location>
</feature>
<reference evidence="17" key="2">
    <citation type="submission" date="2021-08" db="EMBL/GenBank/DDBJ databases">
        <authorList>
            <person name="Dalcin Martins P."/>
        </authorList>
    </citation>
    <scope>NUCLEOTIDE SEQUENCE</scope>
    <source>
        <strain evidence="17">MAG_39</strain>
    </source>
</reference>
<dbReference type="Gene3D" id="2.70.98.90">
    <property type="match status" value="1"/>
</dbReference>
<dbReference type="InterPro" id="IPR001708">
    <property type="entry name" value="YidC/ALB3/OXA1/COX18"/>
</dbReference>
<comment type="subunit">
    <text evidence="13">Interacts with the Sec translocase complex via SecD. Specifically interacts with transmembrane segments of nascent integral membrane proteins during membrane integration.</text>
</comment>
<keyword evidence="7 13" id="KW-0653">Protein transport</keyword>
<keyword evidence="9 13" id="KW-0472">Membrane</keyword>
<dbReference type="InterPro" id="IPR028053">
    <property type="entry name" value="Membr_insert_YidC_N"/>
</dbReference>
<dbReference type="NCBIfam" id="TIGR03592">
    <property type="entry name" value="yidC_oxa1_cterm"/>
    <property type="match status" value="1"/>
</dbReference>
<dbReference type="EMBL" id="JAIOIV010000033">
    <property type="protein sequence ID" value="MBZ0155464.1"/>
    <property type="molecule type" value="Genomic_DNA"/>
</dbReference>
<evidence type="ECO:0000256" key="11">
    <source>
        <dbReference type="ARBA" id="ARBA00033245"/>
    </source>
</evidence>
<feature type="transmembrane region" description="Helical" evidence="13">
    <location>
        <begin position="6"/>
        <end position="24"/>
    </location>
</feature>
<dbReference type="GO" id="GO:0005886">
    <property type="term" value="C:plasma membrane"/>
    <property type="evidence" value="ECO:0007669"/>
    <property type="project" value="UniProtKB-SubCell"/>
</dbReference>
<keyword evidence="10 13" id="KW-0143">Chaperone</keyword>
<evidence type="ECO:0000313" key="18">
    <source>
        <dbReference type="Proteomes" id="UP000705867"/>
    </source>
</evidence>
<dbReference type="NCBIfam" id="TIGR03593">
    <property type="entry name" value="yidC_nterm"/>
    <property type="match status" value="1"/>
</dbReference>
<dbReference type="PRINTS" id="PR01900">
    <property type="entry name" value="YIDCPROTEIN"/>
</dbReference>
<comment type="subcellular location">
    <subcellularLocation>
        <location evidence="1">Cell inner membrane</location>
        <topology evidence="1">Multi-pass membrane protein</topology>
    </subcellularLocation>
    <subcellularLocation>
        <location evidence="13">Cell membrane</location>
        <topology evidence="13">Multi-pass membrane protein</topology>
    </subcellularLocation>
</comment>
<evidence type="ECO:0000256" key="8">
    <source>
        <dbReference type="ARBA" id="ARBA00022989"/>
    </source>
</evidence>
<dbReference type="InterPro" id="IPR028055">
    <property type="entry name" value="YidC/Oxa/ALB_C"/>
</dbReference>
<reference evidence="17" key="1">
    <citation type="journal article" date="2021" name="bioRxiv">
        <title>Unraveling nitrogen, sulfur and carbon metabolic pathways and microbial community transcriptional responses to substrate deprivation and toxicity stresses in a bioreactor mimicking anoxic brackish coastal sediment conditions.</title>
        <authorList>
            <person name="Martins P.D."/>
            <person name="Echeveste M.J."/>
            <person name="Arshad A."/>
            <person name="Kurth J."/>
            <person name="Ouboter H."/>
            <person name="Jetten M.S.M."/>
            <person name="Welte C.U."/>
        </authorList>
    </citation>
    <scope>NUCLEOTIDE SEQUENCE</scope>
    <source>
        <strain evidence="17">MAG_39</strain>
    </source>
</reference>
<comment type="similarity">
    <text evidence="2 13">Belongs to the OXA1/ALB3/YidC family. Type 1 subfamily.</text>
</comment>
<evidence type="ECO:0000256" key="3">
    <source>
        <dbReference type="ARBA" id="ARBA00015325"/>
    </source>
</evidence>
<dbReference type="GO" id="GO:0032977">
    <property type="term" value="F:membrane insertase activity"/>
    <property type="evidence" value="ECO:0007669"/>
    <property type="project" value="InterPro"/>
</dbReference>
<dbReference type="InterPro" id="IPR019998">
    <property type="entry name" value="Membr_insert_YidC"/>
</dbReference>
<evidence type="ECO:0000256" key="14">
    <source>
        <dbReference type="SAM" id="MobiDB-lite"/>
    </source>
</evidence>
<accession>A0A953LZE3</accession>
<feature type="compositionally biased region" description="Low complexity" evidence="14">
    <location>
        <begin position="42"/>
        <end position="57"/>
    </location>
</feature>
<dbReference type="Pfam" id="PF02096">
    <property type="entry name" value="60KD_IMP"/>
    <property type="match status" value="1"/>
</dbReference>
<evidence type="ECO:0000256" key="6">
    <source>
        <dbReference type="ARBA" id="ARBA00022692"/>
    </source>
</evidence>
<evidence type="ECO:0000256" key="12">
    <source>
        <dbReference type="ARBA" id="ARBA00033342"/>
    </source>
</evidence>
<keyword evidence="5 13" id="KW-1003">Cell membrane</keyword>
<evidence type="ECO:0000256" key="9">
    <source>
        <dbReference type="ARBA" id="ARBA00023136"/>
    </source>
</evidence>
<evidence type="ECO:0000313" key="17">
    <source>
        <dbReference type="EMBL" id="MBZ0155464.1"/>
    </source>
</evidence>
<keyword evidence="4 13" id="KW-0813">Transport</keyword>
<feature type="transmembrane region" description="Helical" evidence="13">
    <location>
        <begin position="336"/>
        <end position="355"/>
    </location>
</feature>
<protein>
    <recommendedName>
        <fullName evidence="3 13">Membrane protein insertase YidC</fullName>
    </recommendedName>
    <alternativeName>
        <fullName evidence="12 13">Foldase YidC</fullName>
    </alternativeName>
    <alternativeName>
        <fullName evidence="13">Membrane protein YidC</fullName>
    </alternativeName>
    <alternativeName>
        <fullName evidence="11 13">membrane integrase YidC</fullName>
    </alternativeName>
</protein>
<dbReference type="PRINTS" id="PR00701">
    <property type="entry name" value="60KDINNERMP"/>
</dbReference>
<keyword evidence="8 13" id="KW-1133">Transmembrane helix</keyword>
<dbReference type="PANTHER" id="PTHR12428">
    <property type="entry name" value="OXA1"/>
    <property type="match status" value="1"/>
</dbReference>
<dbReference type="AlphaFoldDB" id="A0A953LZE3"/>
<dbReference type="Pfam" id="PF14849">
    <property type="entry name" value="YidC_periplas"/>
    <property type="match status" value="1"/>
</dbReference>
<dbReference type="InterPro" id="IPR047196">
    <property type="entry name" value="YidC_ALB_C"/>
</dbReference>
<name>A0A953LZE3_9BACT</name>
<evidence type="ECO:0000256" key="7">
    <source>
        <dbReference type="ARBA" id="ARBA00022927"/>
    </source>
</evidence>
<evidence type="ECO:0000256" key="1">
    <source>
        <dbReference type="ARBA" id="ARBA00004429"/>
    </source>
</evidence>
<evidence type="ECO:0000259" key="16">
    <source>
        <dbReference type="Pfam" id="PF14849"/>
    </source>
</evidence>
<evidence type="ECO:0000259" key="15">
    <source>
        <dbReference type="Pfam" id="PF02096"/>
    </source>
</evidence>
<proteinExistence type="inferred from homology"/>
<evidence type="ECO:0000256" key="13">
    <source>
        <dbReference type="HAMAP-Rule" id="MF_01810"/>
    </source>
</evidence>
<dbReference type="GO" id="GO:0051205">
    <property type="term" value="P:protein insertion into membrane"/>
    <property type="evidence" value="ECO:0007669"/>
    <property type="project" value="TreeGrafter"/>
</dbReference>
<comment type="function">
    <text evidence="13">Required for the insertion and/or proper folding and/or complex formation of integral membrane proteins into the membrane. Involved in integration of membrane proteins that insert both dependently and independently of the Sec translocase complex, as well as at least some lipoproteins. Aids folding of multispanning membrane proteins.</text>
</comment>
<organism evidence="17 18">
    <name type="scientific">Candidatus Nitrobium versatile</name>
    <dbReference type="NCBI Taxonomy" id="2884831"/>
    <lineage>
        <taxon>Bacteria</taxon>
        <taxon>Pseudomonadati</taxon>
        <taxon>Nitrospirota</taxon>
        <taxon>Nitrospiria</taxon>
        <taxon>Nitrospirales</taxon>
        <taxon>Nitrospiraceae</taxon>
        <taxon>Candidatus Nitrobium</taxon>
    </lineage>
</organism>
<evidence type="ECO:0000256" key="4">
    <source>
        <dbReference type="ARBA" id="ARBA00022448"/>
    </source>
</evidence>
<dbReference type="InterPro" id="IPR038221">
    <property type="entry name" value="YidC_periplasmic_sf"/>
</dbReference>
<dbReference type="HAMAP" id="MF_01810">
    <property type="entry name" value="YidC_type1"/>
    <property type="match status" value="1"/>
</dbReference>
<dbReference type="PANTHER" id="PTHR12428:SF65">
    <property type="entry name" value="CYTOCHROME C OXIDASE ASSEMBLY PROTEIN COX18, MITOCHONDRIAL"/>
    <property type="match status" value="1"/>
</dbReference>
<gene>
    <name evidence="13 17" type="primary">yidC</name>
    <name evidence="17" type="ORF">K8I29_04510</name>
</gene>
<keyword evidence="6 13" id="KW-0812">Transmembrane</keyword>
<feature type="transmembrane region" description="Helical" evidence="13">
    <location>
        <begin position="475"/>
        <end position="500"/>
    </location>
</feature>
<feature type="region of interest" description="Disordered" evidence="14">
    <location>
        <begin position="31"/>
        <end position="59"/>
    </location>
</feature>
<evidence type="ECO:0000256" key="10">
    <source>
        <dbReference type="ARBA" id="ARBA00023186"/>
    </source>
</evidence>
<evidence type="ECO:0000256" key="2">
    <source>
        <dbReference type="ARBA" id="ARBA00010527"/>
    </source>
</evidence>
<sequence length="522" mass="58083">MEKRTLLAITLSIAILIVYQYLFMKPAAPPSPVPGKGTVQEPAQSAGGNAPAATAGPSPAPAVPLPPAAVLAEGGENVKDITVENELFTTVLTSRGGAVKSVSLKKYTDKAGKPIVLKGEGTVLPLSLGVDEGFQFSVVNFSVSGGDIKLTPAQKTASLVFEYASGGYSLRRTYTFRNDTYGFDLKDEVTGPSSYWITLGRDFGIYEKDDSVHFGPVVLKEADRIEYAVKDLKEPKTAREGIKWIALEDKYFFSSVVPRTPVEEVKAWSRDDDAIVAMKMPGGTSSYLVYAGPKEHDHLKQWGVGLEHIIDFGFFSIIARPLFWVLKFFYSIFHNYGVAIIMLTILVRIPFIPLINKGQSSMKKLQDIQPKMTEIREKYKKDPQRMQQELMTIYKKHKVNPMGGCLPMLLQIPVFFALYKVLLIAIELRGAPFLLWVQDLAAKDPYYILPIVMGVTMVIQQKMTPSTMDPTQQKLMMIMPVVFTFMFLSFPSGLVLYWLVNNVLSIAQQMYMNKKVARESAA</sequence>
<feature type="domain" description="Membrane insertase YidC/Oxa/ALB C-terminal" evidence="15">
    <location>
        <begin position="336"/>
        <end position="514"/>
    </location>
</feature>
<comment type="caution">
    <text evidence="17">The sequence shown here is derived from an EMBL/GenBank/DDBJ whole genome shotgun (WGS) entry which is preliminary data.</text>
</comment>
<dbReference type="GO" id="GO:0015031">
    <property type="term" value="P:protein transport"/>
    <property type="evidence" value="ECO:0007669"/>
    <property type="project" value="UniProtKB-KW"/>
</dbReference>
<feature type="domain" description="Membrane insertase YidC N-terminal" evidence="16">
    <location>
        <begin position="81"/>
        <end position="325"/>
    </location>
</feature>
<evidence type="ECO:0000256" key="5">
    <source>
        <dbReference type="ARBA" id="ARBA00022475"/>
    </source>
</evidence>
<dbReference type="CDD" id="cd19961">
    <property type="entry name" value="EcYidC-like_peri"/>
    <property type="match status" value="1"/>
</dbReference>